<evidence type="ECO:0000313" key="2">
    <source>
        <dbReference type="EMBL" id="KAF7489604.1"/>
    </source>
</evidence>
<dbReference type="EMBL" id="WVUK01000064">
    <property type="protein sequence ID" value="KAF7489604.1"/>
    <property type="molecule type" value="Genomic_DNA"/>
</dbReference>
<dbReference type="PANTHER" id="PTHR16317">
    <property type="entry name" value="INTEGRIN ALPHA REPEAT DOMAIN-CONTAINING"/>
    <property type="match status" value="1"/>
</dbReference>
<dbReference type="AlphaFoldDB" id="A0A834R4N0"/>
<gene>
    <name evidence="2" type="primary">SSS_207g</name>
    <name evidence="2" type="ORF">SSS_207</name>
</gene>
<evidence type="ECO:0000313" key="4">
    <source>
        <dbReference type="Proteomes" id="UP000070412"/>
    </source>
</evidence>
<reference evidence="3" key="3">
    <citation type="submission" date="2022-06" db="UniProtKB">
        <authorList>
            <consortium name="EnsemblMetazoa"/>
        </authorList>
    </citation>
    <scope>IDENTIFICATION</scope>
</reference>
<dbReference type="Pfam" id="PF13561">
    <property type="entry name" value="adh_short_C2"/>
    <property type="match status" value="1"/>
</dbReference>
<evidence type="ECO:0000256" key="1">
    <source>
        <dbReference type="SAM" id="MobiDB-lite"/>
    </source>
</evidence>
<dbReference type="CDD" id="cd05233">
    <property type="entry name" value="SDR_c"/>
    <property type="match status" value="1"/>
</dbReference>
<feature type="region of interest" description="Disordered" evidence="1">
    <location>
        <begin position="1"/>
        <end position="25"/>
    </location>
</feature>
<evidence type="ECO:0000313" key="3">
    <source>
        <dbReference type="EnsemblMetazoa" id="KAF7489604.1"/>
    </source>
</evidence>
<dbReference type="Gene3D" id="3.40.50.720">
    <property type="entry name" value="NAD(P)-binding Rossmann-like Domain"/>
    <property type="match status" value="1"/>
</dbReference>
<name>A0A834R4N0_SARSC</name>
<dbReference type="PRINTS" id="PR00081">
    <property type="entry name" value="GDHRDH"/>
</dbReference>
<dbReference type="SUPFAM" id="SSF50978">
    <property type="entry name" value="WD40 repeat-like"/>
    <property type="match status" value="1"/>
</dbReference>
<dbReference type="InterPro" id="IPR036322">
    <property type="entry name" value="WD40_repeat_dom_sf"/>
</dbReference>
<dbReference type="InterPro" id="IPR002347">
    <property type="entry name" value="SDR_fam"/>
</dbReference>
<dbReference type="GO" id="GO:0032006">
    <property type="term" value="P:regulation of TOR signaling"/>
    <property type="evidence" value="ECO:0007669"/>
    <property type="project" value="TreeGrafter"/>
</dbReference>
<dbReference type="OrthoDB" id="9996127at2759"/>
<reference evidence="4" key="1">
    <citation type="journal article" date="2020" name="PLoS Negl. Trop. Dis.">
        <title>High-quality nuclear genome for Sarcoptes scabiei-A critical resource for a neglected parasite.</title>
        <authorList>
            <person name="Korhonen P.K."/>
            <person name="Gasser R.B."/>
            <person name="Ma G."/>
            <person name="Wang T."/>
            <person name="Stroehlein A.J."/>
            <person name="Young N.D."/>
            <person name="Ang C.S."/>
            <person name="Fernando D.D."/>
            <person name="Lu H.C."/>
            <person name="Taylor S."/>
            <person name="Reynolds S.L."/>
            <person name="Mofiz E."/>
            <person name="Najaraj S.H."/>
            <person name="Gowda H."/>
            <person name="Madugundu A."/>
            <person name="Renuse S."/>
            <person name="Holt D."/>
            <person name="Pandey A."/>
            <person name="Papenfuss A.T."/>
            <person name="Fischer K."/>
        </authorList>
    </citation>
    <scope>NUCLEOTIDE SEQUENCE [LARGE SCALE GENOMIC DNA]</scope>
</reference>
<dbReference type="Pfam" id="PF15907">
    <property type="entry name" value="Itfg2"/>
    <property type="match status" value="1"/>
</dbReference>
<sequence>MLTQTNQSNQMTESTSKSSTRCDECSNDKSIRSISLADSIQFEFEGNSSKHSIVLGDCDNDGRNELVIGTLNSELLVFKDDCRKPYASSKDLGMIACVLIGDILNSGLNHIISLSIEGFLKILKLSNGNQSDPLGPLNEATLFRKSTASTTSSIPSMKLPPIIADSENNPHMSSSSTPVAVLSLVHQQQIQANAMSALLVDLDNDENKELVVALSDRVIRCYRAVQNGEEIKLIGLYKWEFSDQIGNISLMNKKTKIENDDRIVFERSILVTQFGGVFAKITCDNLKSDCLDVEEIEQTVVYHHQLQESVRNPQASCEILANIENRNDENLIALAIRDGLLLFFDAELQIKWKHYLEHPILTLQKCDINHDGNDELMVCTWSGLCYIIDIEGRMLTISFNQPISAFIVGQYYHRDAMRNCLAFTNFTSVLNLFFDIDGVSMTIETDVDHLQRQIRENHPELIESLMSFKKLMLKMQNSDSNSNSQHESDDEDDRHQKLKENLNNLLLFHLNLDHIQSAIKWSALKIFVCSNQSNRSQTISNDSERMDNKGFDFREKVVLITGSSSGIGAAIAKEFARLGARVVIHGRDLQALNEIASIIYSLQQTEDDCLTISGDLIEDDELPKRLIEGTIEKFGRLDILINNAGKTISYDNLDNPNLMDEFQKMFKLNVIVPLRLMQMSMVHLTKTGGNIVNVSSNASHEPILFTYSVTKAALDMLTKASAQELGPKGIRVNSINPGLTITGMGRDIGEDRQHMERSKLEYQKLTILNRCAYPSEMADLVVFLASDLAKNITGSIMVSDGGMLVKKRHYFGSKS</sequence>
<protein>
    <submittedName>
        <fullName evidence="2">Integrin-alpha FG-GAP repeat-containing protein 2</fullName>
    </submittedName>
</protein>
<dbReference type="SUPFAM" id="SSF51735">
    <property type="entry name" value="NAD(P)-binding Rossmann-fold domains"/>
    <property type="match status" value="1"/>
</dbReference>
<dbReference type="PRINTS" id="PR00080">
    <property type="entry name" value="SDRFAMILY"/>
</dbReference>
<dbReference type="GO" id="GO:0007229">
    <property type="term" value="P:integrin-mediated signaling pathway"/>
    <property type="evidence" value="ECO:0007669"/>
    <property type="project" value="UniProtKB-KW"/>
</dbReference>
<proteinExistence type="predicted"/>
<dbReference type="Proteomes" id="UP000070412">
    <property type="component" value="Unassembled WGS sequence"/>
</dbReference>
<dbReference type="InterPro" id="IPR036291">
    <property type="entry name" value="NAD(P)-bd_dom_sf"/>
</dbReference>
<organism evidence="2">
    <name type="scientific">Sarcoptes scabiei</name>
    <name type="common">Itch mite</name>
    <name type="synonym">Acarus scabiei</name>
    <dbReference type="NCBI Taxonomy" id="52283"/>
    <lineage>
        <taxon>Eukaryota</taxon>
        <taxon>Metazoa</taxon>
        <taxon>Ecdysozoa</taxon>
        <taxon>Arthropoda</taxon>
        <taxon>Chelicerata</taxon>
        <taxon>Arachnida</taxon>
        <taxon>Acari</taxon>
        <taxon>Acariformes</taxon>
        <taxon>Sarcoptiformes</taxon>
        <taxon>Astigmata</taxon>
        <taxon>Psoroptidia</taxon>
        <taxon>Sarcoptoidea</taxon>
        <taxon>Sarcoptidae</taxon>
        <taxon>Sarcoptinae</taxon>
        <taxon>Sarcoptes</taxon>
    </lineage>
</organism>
<keyword evidence="4" id="KW-1185">Reference proteome</keyword>
<dbReference type="PANTHER" id="PTHR16317:SF1">
    <property type="entry name" value="KICSTOR COMPLEX PROTEIN ITFG2"/>
    <property type="match status" value="1"/>
</dbReference>
<dbReference type="InterPro" id="IPR031793">
    <property type="entry name" value="KICSTOR_ITFG2"/>
</dbReference>
<accession>A0A834R4N0</accession>
<dbReference type="EnsemblMetazoa" id="SSS_207s_mrna">
    <property type="protein sequence ID" value="KAF7489604.1"/>
    <property type="gene ID" value="SSS_207"/>
</dbReference>
<keyword evidence="2" id="KW-0401">Integrin</keyword>
<dbReference type="FunFam" id="3.40.50.720:FF:000084">
    <property type="entry name" value="Short-chain dehydrogenase reductase"/>
    <property type="match status" value="1"/>
</dbReference>
<reference evidence="2" key="2">
    <citation type="submission" date="2020-01" db="EMBL/GenBank/DDBJ databases">
        <authorList>
            <person name="Korhonen P.K.K."/>
            <person name="Guangxu M.G."/>
            <person name="Wang T.W."/>
            <person name="Stroehlein A.J.S."/>
            <person name="Young N.D."/>
            <person name="Ang C.-S.A."/>
            <person name="Fernando D.W.F."/>
            <person name="Lu H.L."/>
            <person name="Taylor S.T."/>
            <person name="Ehtesham M.E.M."/>
            <person name="Najaraj S.H.N."/>
            <person name="Harsha G.H.G."/>
            <person name="Madugundu A.M."/>
            <person name="Renuse S.R."/>
            <person name="Holt D.H."/>
            <person name="Pandey A.P."/>
            <person name="Papenfuss A.P."/>
            <person name="Gasser R.B.G."/>
            <person name="Fischer K.F."/>
        </authorList>
    </citation>
    <scope>NUCLEOTIDE SEQUENCE</scope>
    <source>
        <strain evidence="2">SSS_KF_BRIS2020</strain>
    </source>
</reference>
<feature type="compositionally biased region" description="Polar residues" evidence="1">
    <location>
        <begin position="1"/>
        <end position="19"/>
    </location>
</feature>